<comment type="caution">
    <text evidence="3">The sequence shown here is derived from an EMBL/GenBank/DDBJ whole genome shotgun (WGS) entry which is preliminary data.</text>
</comment>
<dbReference type="OrthoDB" id="3292634at2"/>
<dbReference type="Proteomes" id="UP000262621">
    <property type="component" value="Unassembled WGS sequence"/>
</dbReference>
<protein>
    <recommendedName>
        <fullName evidence="5">DUF2154 domain-containing protein</fullName>
    </recommendedName>
</protein>
<proteinExistence type="predicted"/>
<gene>
    <name evidence="3" type="ORF">D0Q02_23095</name>
</gene>
<name>A0A372FV03_9ACTN</name>
<evidence type="ECO:0000313" key="3">
    <source>
        <dbReference type="EMBL" id="RFS44299.1"/>
    </source>
</evidence>
<evidence type="ECO:0000256" key="2">
    <source>
        <dbReference type="SAM" id="Phobius"/>
    </source>
</evidence>
<keyword evidence="2" id="KW-1133">Transmembrane helix</keyword>
<reference evidence="3 4" key="1">
    <citation type="submission" date="2018-08" db="EMBL/GenBank/DDBJ databases">
        <title>Verrucosispora craniellae sp. nov., isolated from a marine sponge in the South China Sea.</title>
        <authorList>
            <person name="Li L."/>
            <person name="Lin H.W."/>
        </authorList>
    </citation>
    <scope>NUCLEOTIDE SEQUENCE [LARGE SCALE GENOMIC DNA]</scope>
    <source>
        <strain evidence="3 4">LHW63014</strain>
    </source>
</reference>
<dbReference type="EMBL" id="QVFU01000033">
    <property type="protein sequence ID" value="RFS44299.1"/>
    <property type="molecule type" value="Genomic_DNA"/>
</dbReference>
<organism evidence="3 4">
    <name type="scientific">Micromonospora craniellae</name>
    <dbReference type="NCBI Taxonomy" id="2294034"/>
    <lineage>
        <taxon>Bacteria</taxon>
        <taxon>Bacillati</taxon>
        <taxon>Actinomycetota</taxon>
        <taxon>Actinomycetes</taxon>
        <taxon>Micromonosporales</taxon>
        <taxon>Micromonosporaceae</taxon>
        <taxon>Micromonospora</taxon>
    </lineage>
</organism>
<evidence type="ECO:0008006" key="5">
    <source>
        <dbReference type="Google" id="ProtNLM"/>
    </source>
</evidence>
<feature type="transmembrane region" description="Helical" evidence="2">
    <location>
        <begin position="18"/>
        <end position="38"/>
    </location>
</feature>
<dbReference type="AlphaFoldDB" id="A0A372FV03"/>
<evidence type="ECO:0000313" key="4">
    <source>
        <dbReference type="Proteomes" id="UP000262621"/>
    </source>
</evidence>
<evidence type="ECO:0000256" key="1">
    <source>
        <dbReference type="SAM" id="MobiDB-lite"/>
    </source>
</evidence>
<keyword evidence="4" id="KW-1185">Reference proteome</keyword>
<keyword evidence="2" id="KW-0472">Membrane</keyword>
<sequence>MRDETGGGRPTWSAGARLLAAAAVLMLGLGAGAVVVILSDPHRLGRVFSGDLPTPEVTAAPDGTSGLGGAERAAAQSPEQVETAPLDGRRRATFELVDGVTRFDLRVADLGEELYRIISPAESGTRPRSELVGDRVRLRFTRGGEAPGEVEVLLNSRVRWQLSISGGSAERWLDLAAARLGGLELAGGATRTSLRLPAVEGLVVVRVTGGVNRFDVIVVGSVPVRVRSVAGAGAVTVYDERLDGVAPQTVLDSPGWDRAGDRIFLDLVAGANVVTVRGN</sequence>
<accession>A0A372FV03</accession>
<feature type="region of interest" description="Disordered" evidence="1">
    <location>
        <begin position="50"/>
        <end position="84"/>
    </location>
</feature>
<keyword evidence="2" id="KW-0812">Transmembrane</keyword>